<keyword evidence="3" id="KW-0689">Ribosomal protein</keyword>
<protein>
    <submittedName>
        <fullName evidence="3">Mitochondrial 54S ribosomal protein YmL35</fullName>
    </submittedName>
</protein>
<feature type="compositionally biased region" description="Polar residues" evidence="1">
    <location>
        <begin position="37"/>
        <end position="53"/>
    </location>
</feature>
<keyword evidence="4" id="KW-1185">Reference proteome</keyword>
<feature type="region of interest" description="Disordered" evidence="1">
    <location>
        <begin position="31"/>
        <end position="53"/>
    </location>
</feature>
<sequence length="228" mass="26706">MEATQEKVDFLADNELQAWRGEVARPMSDGGLGIQNIPGSKPNQKLNGSSVLSGENETTDDYYLCTFEETRNFICGIWYLAVIVCGSALRLGIFFNCVAKPSIVFLSRRNNQTHNTKDFQEVKQYYLEDGTRNPPVQNVIDRFKRLRWGAYIHARAGRHKHIYRKSDRHRVKLGEHIITNWPVSYLLDNMTNEHFRRPRYYPDDIYEPYHTRTGVPYDHATKKRKFYP</sequence>
<evidence type="ECO:0000313" key="4">
    <source>
        <dbReference type="Proteomes" id="UP001626550"/>
    </source>
</evidence>
<comment type="caution">
    <text evidence="3">The sequence shown here is derived from an EMBL/GenBank/DDBJ whole genome shotgun (WGS) entry which is preliminary data.</text>
</comment>
<gene>
    <name evidence="3" type="primary">MRPL35</name>
    <name evidence="3" type="ORF">Ciccas_007613</name>
</gene>
<dbReference type="Proteomes" id="UP001626550">
    <property type="component" value="Unassembled WGS sequence"/>
</dbReference>
<dbReference type="AlphaFoldDB" id="A0ABD2Q360"/>
<keyword evidence="2" id="KW-1133">Transmembrane helix</keyword>
<dbReference type="PANTHER" id="PTHR15909">
    <property type="entry name" value="39S RIBOSOMAL PROTEIN L35, MITOCHONDRIAL"/>
    <property type="match status" value="1"/>
</dbReference>
<keyword evidence="3" id="KW-0687">Ribonucleoprotein</keyword>
<evidence type="ECO:0000313" key="3">
    <source>
        <dbReference type="EMBL" id="KAL3313783.1"/>
    </source>
</evidence>
<dbReference type="GO" id="GO:1990904">
    <property type="term" value="C:ribonucleoprotein complex"/>
    <property type="evidence" value="ECO:0007669"/>
    <property type="project" value="UniProtKB-KW"/>
</dbReference>
<reference evidence="3 4" key="1">
    <citation type="submission" date="2024-11" db="EMBL/GenBank/DDBJ databases">
        <title>Adaptive evolution of stress response genes in parasites aligns with host niche diversity.</title>
        <authorList>
            <person name="Hahn C."/>
            <person name="Resl P."/>
        </authorList>
    </citation>
    <scope>NUCLEOTIDE SEQUENCE [LARGE SCALE GENOMIC DNA]</scope>
    <source>
        <strain evidence="3">EGGRZ-B1_66</strain>
        <tissue evidence="3">Body</tissue>
    </source>
</reference>
<keyword evidence="2" id="KW-0812">Transmembrane</keyword>
<feature type="transmembrane region" description="Helical" evidence="2">
    <location>
        <begin position="77"/>
        <end position="99"/>
    </location>
</feature>
<dbReference type="InterPro" id="IPR019338">
    <property type="entry name" value="Ribosomal_bL35m"/>
</dbReference>
<keyword evidence="2" id="KW-0472">Membrane</keyword>
<organism evidence="3 4">
    <name type="scientific">Cichlidogyrus casuarinus</name>
    <dbReference type="NCBI Taxonomy" id="1844966"/>
    <lineage>
        <taxon>Eukaryota</taxon>
        <taxon>Metazoa</taxon>
        <taxon>Spiralia</taxon>
        <taxon>Lophotrochozoa</taxon>
        <taxon>Platyhelminthes</taxon>
        <taxon>Monogenea</taxon>
        <taxon>Monopisthocotylea</taxon>
        <taxon>Dactylogyridea</taxon>
        <taxon>Ancyrocephalidae</taxon>
        <taxon>Cichlidogyrus</taxon>
    </lineage>
</organism>
<evidence type="ECO:0000256" key="2">
    <source>
        <dbReference type="SAM" id="Phobius"/>
    </source>
</evidence>
<accession>A0ABD2Q360</accession>
<evidence type="ECO:0000256" key="1">
    <source>
        <dbReference type="SAM" id="MobiDB-lite"/>
    </source>
</evidence>
<dbReference type="PANTHER" id="PTHR15909:SF0">
    <property type="entry name" value="LARGE RIBOSOMAL SUBUNIT PROTEIN BL35M"/>
    <property type="match status" value="1"/>
</dbReference>
<dbReference type="EMBL" id="JBJKFK010001195">
    <property type="protein sequence ID" value="KAL3313783.1"/>
    <property type="molecule type" value="Genomic_DNA"/>
</dbReference>
<name>A0ABD2Q360_9PLAT</name>
<proteinExistence type="predicted"/>
<dbReference type="GO" id="GO:0005840">
    <property type="term" value="C:ribosome"/>
    <property type="evidence" value="ECO:0007669"/>
    <property type="project" value="UniProtKB-KW"/>
</dbReference>
<dbReference type="GO" id="GO:0005739">
    <property type="term" value="C:mitochondrion"/>
    <property type="evidence" value="ECO:0007669"/>
    <property type="project" value="UniProtKB-SubCell"/>
</dbReference>